<evidence type="ECO:0000313" key="5">
    <source>
        <dbReference type="EMBL" id="KAJ3057262.1"/>
    </source>
</evidence>
<gene>
    <name evidence="5" type="ORF">HK097_009921</name>
</gene>
<dbReference type="InterPro" id="IPR032788">
    <property type="entry name" value="AGL_central"/>
</dbReference>
<evidence type="ECO:0000259" key="2">
    <source>
        <dbReference type="Pfam" id="PF06202"/>
    </source>
</evidence>
<dbReference type="SUPFAM" id="SSF48208">
    <property type="entry name" value="Six-hairpin glycosidases"/>
    <property type="match status" value="1"/>
</dbReference>
<dbReference type="InterPro" id="IPR032790">
    <property type="entry name" value="GDE_C"/>
</dbReference>
<dbReference type="Gene3D" id="3.20.20.80">
    <property type="entry name" value="Glycosidases"/>
    <property type="match status" value="1"/>
</dbReference>
<dbReference type="InterPro" id="IPR032792">
    <property type="entry name" value="AGL_glucanoTrfase"/>
</dbReference>
<accession>A0AAD5SKQ9</accession>
<keyword evidence="6" id="KW-1185">Reference proteome</keyword>
<name>A0AAD5SKQ9_9FUNG</name>
<dbReference type="InterPro" id="IPR017853">
    <property type="entry name" value="GH"/>
</dbReference>
<evidence type="ECO:0000259" key="3">
    <source>
        <dbReference type="Pfam" id="PF14701"/>
    </source>
</evidence>
<feature type="domain" description="Glycogen debranching enzyme glucanotransferase" evidence="3">
    <location>
        <begin position="1"/>
        <end position="404"/>
    </location>
</feature>
<dbReference type="InterPro" id="IPR012341">
    <property type="entry name" value="6hp_glycosidase-like_sf"/>
</dbReference>
<evidence type="ECO:0000313" key="6">
    <source>
        <dbReference type="Proteomes" id="UP001212841"/>
    </source>
</evidence>
<dbReference type="FunFam" id="3.20.20.80:FF:000242">
    <property type="entry name" value="Glycogen debranching enzyme Gdb1, putative"/>
    <property type="match status" value="1"/>
</dbReference>
<dbReference type="SUPFAM" id="SSF51445">
    <property type="entry name" value="(Trans)glycosidases"/>
    <property type="match status" value="1"/>
</dbReference>
<feature type="domain" description="Glycogen debranching enzyme central" evidence="4">
    <location>
        <begin position="837"/>
        <end position="921"/>
    </location>
</feature>
<dbReference type="GO" id="GO:0004135">
    <property type="term" value="F:amylo-alpha-1,6-glucosidase activity"/>
    <property type="evidence" value="ECO:0007669"/>
    <property type="project" value="InterPro"/>
</dbReference>
<dbReference type="InterPro" id="IPR010401">
    <property type="entry name" value="AGL/Gdb1"/>
</dbReference>
<comment type="caution">
    <text evidence="5">The sequence shown here is derived from an EMBL/GenBank/DDBJ whole genome shotgun (WGS) entry which is preliminary data.</text>
</comment>
<protein>
    <submittedName>
        <fullName evidence="5">Uncharacterized protein</fullName>
    </submittedName>
</protein>
<dbReference type="GO" id="GO:0004134">
    <property type="term" value="F:4-alpha-glucanotransferase activity"/>
    <property type="evidence" value="ECO:0007669"/>
    <property type="project" value="InterPro"/>
</dbReference>
<feature type="domain" description="Glycogen debranching enzyme C-terminal" evidence="2">
    <location>
        <begin position="1039"/>
        <end position="1532"/>
    </location>
</feature>
<feature type="domain" description="Glycogen debranching enzyme central" evidence="4">
    <location>
        <begin position="562"/>
        <end position="758"/>
    </location>
</feature>
<dbReference type="EMBL" id="JADGJD010000007">
    <property type="protein sequence ID" value="KAJ3057262.1"/>
    <property type="molecule type" value="Genomic_DNA"/>
</dbReference>
<evidence type="ECO:0000256" key="1">
    <source>
        <dbReference type="SAM" id="MobiDB-lite"/>
    </source>
</evidence>
<dbReference type="Pfam" id="PF14701">
    <property type="entry name" value="hDGE_amylase"/>
    <property type="match status" value="1"/>
</dbReference>
<dbReference type="Gene3D" id="1.50.10.10">
    <property type="match status" value="1"/>
</dbReference>
<organism evidence="5 6">
    <name type="scientific">Rhizophlyctis rosea</name>
    <dbReference type="NCBI Taxonomy" id="64517"/>
    <lineage>
        <taxon>Eukaryota</taxon>
        <taxon>Fungi</taxon>
        <taxon>Fungi incertae sedis</taxon>
        <taxon>Chytridiomycota</taxon>
        <taxon>Chytridiomycota incertae sedis</taxon>
        <taxon>Chytridiomycetes</taxon>
        <taxon>Rhizophlyctidales</taxon>
        <taxon>Rhizophlyctidaceae</taxon>
        <taxon>Rhizophlyctis</taxon>
    </lineage>
</organism>
<feature type="region of interest" description="Disordered" evidence="1">
    <location>
        <begin position="1153"/>
        <end position="1176"/>
    </location>
</feature>
<dbReference type="Pfam" id="PF06202">
    <property type="entry name" value="GDE_C"/>
    <property type="match status" value="1"/>
</dbReference>
<dbReference type="PANTHER" id="PTHR10569:SF2">
    <property type="entry name" value="GLYCOGEN DEBRANCHING ENZYME"/>
    <property type="match status" value="1"/>
</dbReference>
<dbReference type="GO" id="GO:0005980">
    <property type="term" value="P:glycogen catabolic process"/>
    <property type="evidence" value="ECO:0007669"/>
    <property type="project" value="InterPro"/>
</dbReference>
<dbReference type="PANTHER" id="PTHR10569">
    <property type="entry name" value="GLYCOGEN DEBRANCHING ENZYME"/>
    <property type="match status" value="1"/>
</dbReference>
<proteinExistence type="predicted"/>
<sequence>MVHFAPLNARGQSNSPYSIYDQLALSDDLFREKGLSEDEKEKKLKETLDLVRSRNGILSVTDVVWNHTACNSAWLEEHPEAAYNLVTAPHLRSAYELDDLLLEFSVDIEKVYGLPPKIRTEEQLQKVMSTFKDAVLPKLRLWEFYVVDVEKSVEELRATMIDPLRRADDSKYQVHIGALSLKDRADLLRKDGLRDARDGMRYSKTIDMDVAFAFVDKLAKDCNLPDVEAVLVYYRAVLNEVNLVYYEDHDADVKAVLENVTSRARYLRVDAHGPRLGPLCQMHPLNDTYFTRLPRNETTAKRHADELMLANNGWIWNADPLLNFAGPESKAYLRREVIAWGDCVKLRYGDKPEDNKWLWSHQEEYTRKMARLFAGFRIDNCHSTPMHVAAHLLDVARTVNPDLYVFAELFTGSEEKDIMFVSKLGINSLIREAMNAWDPHELSRLTHRFGGQPVGSLTFPPEHFPLEMLGHFTGSQSFSAHEDEIIVDVKGSSPHALFMDCTHDNETPHQRRTADDTLPNAAVVAMSSCAIGSVKGYDEIVPELLDVVTEKRKYRVPEPFEGILPAKSVLNHIHLKMAREGYVEIHVHQEHDFISIHRVHPVSHDGYLLIARNAFQKEHGKDVHSPIYLRNQRVRVTMSSSLTVQAAPVPHEEPPVDHEHETDSMLPPQSPVQMYHAPSDSEFPTAPNAEDLKMYRRILGSISGLPSLLSFSTALTTHANIREEPIGGEDFNTVISVNPGHFKPGSVVMFRTWVAGSGLDEAQEVNVVAEAVECSGVTEAKPRPVTPVDAGPLQHLWRLMGLEDRNVGIELMVKLGLDIFGAAALWFGTQPGKWPPGLQQAVEQLDLMEINVALYRAGQEEQDSIGDGAYDVPGFGSLAYCGLQGFASALQPIARTNDLGHPIFSNLRNGPWMLDYVSGRLKKYQQYYPALAGLQKWLEDRLHLVKQLSASFVPKYFTLVVMAAYQALKYRAISFTPAKFILAPAGGKHGVTSAEVFLQACALSAYQLYGRVGSTGLFPGKYPLGPVGPGPAVVSGEGKPRDPALAAGLPFFATAHMRCWGRDVFIALPGLLILTGHFEAAKAHLIAFGSTLRHGLIPNLLDQGWMPRYNARDAAWWWLWCVTEYCRLAPEGLAFLGTEVARRFTPKRRYRQSPEFGVAPDDDASDGGDSWSDPEDKSKSYAYKNTIAELCHEVLERHARGVWFREFNAGPKLDHAMRSEGFDVGVRTNWDWEKKGAPDGIVLGGNRWNCGTWMDKMGDSEKAGTKGVPATPRDGAAVEINGLLKSSLQWVVTEASKGGKTWWKWKGVAVKDANRDDKFISYEEWNNRLQKSFEHHFYVPSDPADDAKYAVATKLIARRGIYKDTVGASLDFMDYQLRPNICIAMAVAPELFDPERARGALQIVKQVLVGPLGMKTLDPKDWAYRGDYDNSNDGTDSAVAHGFNYHQGPEWVWVLGFYLQAYLHFFTKSPGCDKSAIPAHIQYVNRVILRHKLHILDAVSSPWAGLPELTNKNGEYCRDSCPTQAWSTGMMVAVMKDLISQV</sequence>
<evidence type="ECO:0000259" key="4">
    <source>
        <dbReference type="Pfam" id="PF14702"/>
    </source>
</evidence>
<reference evidence="5" key="1">
    <citation type="submission" date="2020-05" db="EMBL/GenBank/DDBJ databases">
        <title>Phylogenomic resolution of chytrid fungi.</title>
        <authorList>
            <person name="Stajich J.E."/>
            <person name="Amses K."/>
            <person name="Simmons R."/>
            <person name="Seto K."/>
            <person name="Myers J."/>
            <person name="Bonds A."/>
            <person name="Quandt C.A."/>
            <person name="Barry K."/>
            <person name="Liu P."/>
            <person name="Grigoriev I."/>
            <person name="Longcore J.E."/>
            <person name="James T.Y."/>
        </authorList>
    </citation>
    <scope>NUCLEOTIDE SEQUENCE</scope>
    <source>
        <strain evidence="5">JEL0318</strain>
    </source>
</reference>
<dbReference type="Proteomes" id="UP001212841">
    <property type="component" value="Unassembled WGS sequence"/>
</dbReference>
<dbReference type="Pfam" id="PF14702">
    <property type="entry name" value="hGDE_central"/>
    <property type="match status" value="2"/>
</dbReference>
<dbReference type="InterPro" id="IPR008928">
    <property type="entry name" value="6-hairpin_glycosidase_sf"/>
</dbReference>